<gene>
    <name evidence="1" type="ORF">V1478_012299</name>
</gene>
<sequence>MCLSQNLDRLSFTLCLSPFLGKVVVPPVTPDTDSFIQISTTNFGVLRWFENGLTLCDAE</sequence>
<dbReference type="AlphaFoldDB" id="A0ABD2ACT2"/>
<evidence type="ECO:0000313" key="1">
    <source>
        <dbReference type="EMBL" id="KAL2718423.1"/>
    </source>
</evidence>
<name>A0ABD2ACT2_VESSQ</name>
<dbReference type="EMBL" id="JAUDFV010000152">
    <property type="protein sequence ID" value="KAL2718423.1"/>
    <property type="molecule type" value="Genomic_DNA"/>
</dbReference>
<dbReference type="Proteomes" id="UP001607302">
    <property type="component" value="Unassembled WGS sequence"/>
</dbReference>
<reference evidence="1 2" key="1">
    <citation type="journal article" date="2024" name="Ann. Entomol. Soc. Am.">
        <title>Genomic analyses of the southern and eastern yellowjacket wasps (Hymenoptera: Vespidae) reveal evolutionary signatures of social life.</title>
        <authorList>
            <person name="Catto M.A."/>
            <person name="Caine P.B."/>
            <person name="Orr S.E."/>
            <person name="Hunt B.G."/>
            <person name="Goodisman M.A.D."/>
        </authorList>
    </citation>
    <scope>NUCLEOTIDE SEQUENCE [LARGE SCALE GENOMIC DNA]</scope>
    <source>
        <strain evidence="1">233</strain>
        <tissue evidence="1">Head and thorax</tissue>
    </source>
</reference>
<proteinExistence type="predicted"/>
<evidence type="ECO:0000313" key="2">
    <source>
        <dbReference type="Proteomes" id="UP001607302"/>
    </source>
</evidence>
<comment type="caution">
    <text evidence="1">The sequence shown here is derived from an EMBL/GenBank/DDBJ whole genome shotgun (WGS) entry which is preliminary data.</text>
</comment>
<protein>
    <submittedName>
        <fullName evidence="1">Uncharacterized protein</fullName>
    </submittedName>
</protein>
<accession>A0ABD2ACT2</accession>
<keyword evidence="2" id="KW-1185">Reference proteome</keyword>
<organism evidence="1 2">
    <name type="scientific">Vespula squamosa</name>
    <name type="common">Southern yellow jacket</name>
    <name type="synonym">Wasp</name>
    <dbReference type="NCBI Taxonomy" id="30214"/>
    <lineage>
        <taxon>Eukaryota</taxon>
        <taxon>Metazoa</taxon>
        <taxon>Ecdysozoa</taxon>
        <taxon>Arthropoda</taxon>
        <taxon>Hexapoda</taxon>
        <taxon>Insecta</taxon>
        <taxon>Pterygota</taxon>
        <taxon>Neoptera</taxon>
        <taxon>Endopterygota</taxon>
        <taxon>Hymenoptera</taxon>
        <taxon>Apocrita</taxon>
        <taxon>Aculeata</taxon>
        <taxon>Vespoidea</taxon>
        <taxon>Vespidae</taxon>
        <taxon>Vespinae</taxon>
        <taxon>Vespula</taxon>
    </lineage>
</organism>